<dbReference type="AlphaFoldDB" id="A0AAV0Y560"/>
<accession>A0AAV0Y560</accession>
<organism evidence="1 2">
    <name type="scientific">Macrosiphum euphorbiae</name>
    <name type="common">potato aphid</name>
    <dbReference type="NCBI Taxonomy" id="13131"/>
    <lineage>
        <taxon>Eukaryota</taxon>
        <taxon>Metazoa</taxon>
        <taxon>Ecdysozoa</taxon>
        <taxon>Arthropoda</taxon>
        <taxon>Hexapoda</taxon>
        <taxon>Insecta</taxon>
        <taxon>Pterygota</taxon>
        <taxon>Neoptera</taxon>
        <taxon>Paraneoptera</taxon>
        <taxon>Hemiptera</taxon>
        <taxon>Sternorrhyncha</taxon>
        <taxon>Aphidomorpha</taxon>
        <taxon>Aphidoidea</taxon>
        <taxon>Aphididae</taxon>
        <taxon>Macrosiphini</taxon>
        <taxon>Macrosiphum</taxon>
    </lineage>
</organism>
<evidence type="ECO:0000313" key="2">
    <source>
        <dbReference type="Proteomes" id="UP001160148"/>
    </source>
</evidence>
<keyword evidence="2" id="KW-1185">Reference proteome</keyword>
<evidence type="ECO:0000313" key="1">
    <source>
        <dbReference type="EMBL" id="CAI6374964.1"/>
    </source>
</evidence>
<sequence>MSNRDNVYAWFTTMTTLHISDDIETAERASVMYYVTKTPSETHIKHRAVFSKLDVVALLGPFFKRESDVPLKLCIYMDNLFMAVSYWLVHYVAKSDSIYSRLNNTNSEVFFEKLNKTVIHWFEAELLVMRYSTNFINKFKKATIIYACYVSMAEKRCRFDIEIPTFRLLLRLCHKVLEYAITPAMVHRGYPLVSQQWANLFIYAIRDFETNDILCNDKLTRLEDKEIPWLVDGVEDFE</sequence>
<protein>
    <submittedName>
        <fullName evidence="1">Uncharacterized protein</fullName>
    </submittedName>
</protein>
<reference evidence="1 2" key="1">
    <citation type="submission" date="2023-01" db="EMBL/GenBank/DDBJ databases">
        <authorList>
            <person name="Whitehead M."/>
        </authorList>
    </citation>
    <scope>NUCLEOTIDE SEQUENCE [LARGE SCALE GENOMIC DNA]</scope>
</reference>
<dbReference type="EMBL" id="CARXXK010001250">
    <property type="protein sequence ID" value="CAI6374964.1"/>
    <property type="molecule type" value="Genomic_DNA"/>
</dbReference>
<proteinExistence type="predicted"/>
<name>A0AAV0Y560_9HEMI</name>
<gene>
    <name evidence="1" type="ORF">MEUPH1_LOCUS28529</name>
</gene>
<comment type="caution">
    <text evidence="1">The sequence shown here is derived from an EMBL/GenBank/DDBJ whole genome shotgun (WGS) entry which is preliminary data.</text>
</comment>
<dbReference type="Proteomes" id="UP001160148">
    <property type="component" value="Unassembled WGS sequence"/>
</dbReference>